<dbReference type="PANTHER" id="PTHR47399:SF1">
    <property type="entry name" value="TRANSMEMBRANE PROTEIN 121B"/>
    <property type="match status" value="1"/>
</dbReference>
<dbReference type="Pfam" id="PF14997">
    <property type="entry name" value="CECR6_TMEM121"/>
    <property type="match status" value="1"/>
</dbReference>
<feature type="transmembrane region" description="Helical" evidence="3">
    <location>
        <begin position="123"/>
        <end position="142"/>
    </location>
</feature>
<dbReference type="KEGG" id="lcm:102357411"/>
<reference evidence="5" key="1">
    <citation type="submission" date="2011-08" db="EMBL/GenBank/DDBJ databases">
        <title>The draft genome of Latimeria chalumnae.</title>
        <authorList>
            <person name="Di Palma F."/>
            <person name="Alfoldi J."/>
            <person name="Johnson J."/>
            <person name="Berlin A."/>
            <person name="Gnerre S."/>
            <person name="Jaffe D."/>
            <person name="MacCallum I."/>
            <person name="Young S."/>
            <person name="Walker B.J."/>
            <person name="Lander E."/>
            <person name="Lindblad-Toh K."/>
        </authorList>
    </citation>
    <scope>NUCLEOTIDE SEQUENCE [LARGE SCALE GENOMIC DNA]</scope>
    <source>
        <strain evidence="5">Wild caught</strain>
    </source>
</reference>
<feature type="transmembrane region" description="Helical" evidence="3">
    <location>
        <begin position="303"/>
        <end position="329"/>
    </location>
</feature>
<evidence type="ECO:0000256" key="2">
    <source>
        <dbReference type="SAM" id="MobiDB-lite"/>
    </source>
</evidence>
<evidence type="ECO:0000256" key="1">
    <source>
        <dbReference type="ARBA" id="ARBA00007711"/>
    </source>
</evidence>
<gene>
    <name evidence="4" type="primary">TMEM121B</name>
</gene>
<dbReference type="eggNOG" id="ENOG502R54H">
    <property type="taxonomic scope" value="Eukaryota"/>
</dbReference>
<dbReference type="GeneID" id="102357411"/>
<feature type="region of interest" description="Disordered" evidence="2">
    <location>
        <begin position="1"/>
        <end position="25"/>
    </location>
</feature>
<dbReference type="InterPro" id="IPR026624">
    <property type="entry name" value="CECR6"/>
</dbReference>
<reference evidence="4" key="3">
    <citation type="submission" date="2025-09" db="UniProtKB">
        <authorList>
            <consortium name="Ensembl"/>
        </authorList>
    </citation>
    <scope>IDENTIFICATION</scope>
</reference>
<dbReference type="CTD" id="27439"/>
<dbReference type="InParanoid" id="H3B9H0"/>
<proteinExistence type="inferred from homology"/>
<dbReference type="OMA" id="VFMFKNV"/>
<evidence type="ECO:0000256" key="3">
    <source>
        <dbReference type="SAM" id="Phobius"/>
    </source>
</evidence>
<organism evidence="4 5">
    <name type="scientific">Latimeria chalumnae</name>
    <name type="common">Coelacanth</name>
    <dbReference type="NCBI Taxonomy" id="7897"/>
    <lineage>
        <taxon>Eukaryota</taxon>
        <taxon>Metazoa</taxon>
        <taxon>Chordata</taxon>
        <taxon>Craniata</taxon>
        <taxon>Vertebrata</taxon>
        <taxon>Euteleostomi</taxon>
        <taxon>Coelacanthiformes</taxon>
        <taxon>Coelacanthidae</taxon>
        <taxon>Latimeria</taxon>
    </lineage>
</organism>
<protein>
    <submittedName>
        <fullName evidence="4">Transmembrane protein 121B</fullName>
    </submittedName>
</protein>
<comment type="similarity">
    <text evidence="1">Belongs to the TMEM121 family.</text>
</comment>
<feature type="transmembrane region" description="Helical" evidence="3">
    <location>
        <begin position="270"/>
        <end position="291"/>
    </location>
</feature>
<dbReference type="EMBL" id="AFYH01019393">
    <property type="status" value="NOT_ANNOTATED_CDS"/>
    <property type="molecule type" value="Genomic_DNA"/>
</dbReference>
<dbReference type="AlphaFoldDB" id="H3B9H0"/>
<keyword evidence="3" id="KW-0812">Transmembrane</keyword>
<feature type="transmembrane region" description="Helical" evidence="3">
    <location>
        <begin position="171"/>
        <end position="196"/>
    </location>
</feature>
<feature type="transmembrane region" description="Helical" evidence="3">
    <location>
        <begin position="208"/>
        <end position="229"/>
    </location>
</feature>
<evidence type="ECO:0000313" key="5">
    <source>
        <dbReference type="Proteomes" id="UP000008672"/>
    </source>
</evidence>
<dbReference type="InterPro" id="IPR032776">
    <property type="entry name" value="CECR6/TMEM121"/>
</dbReference>
<evidence type="ECO:0000313" key="4">
    <source>
        <dbReference type="Ensembl" id="ENSLACP00000018541.1"/>
    </source>
</evidence>
<dbReference type="GeneTree" id="ENSGT00940000154822"/>
<name>H3B9H0_LATCH</name>
<keyword evidence="5" id="KW-1185">Reference proteome</keyword>
<sequence length="395" mass="44257">MNTAFGNETSVPCPSQPPQPVSTTEESLSTADNDLLFIRNNSFRRDSQTSTTGSINQEGSISKPLVPAGSYTMTAAEVLQGAHLYGGVSSKRTLLYKILCFLLLIFQGGVLDFYLIVVTDLYWCSWIATDLVVMAGWGIFFIKNARSKRQRDGLQQLKAAQLGGVRGEFTFAYLAWLIYAIAFTPKVVLILGTSILDLIELRVPLGMTGFKITMTLSAPLLYTLVNSILESTSGQLYHQTQGYFINTCLDLLDSFTLVELMLQDRIPLAYLKYTVISVYFLVLIVPVLWLYDLNASPQLSCRWIFLRFLSSLVVNGPLLVLRVFLVIFYQHPISIFMLKNIFFLACRSLELLEQCCALKGRKKYSTTPVQFSHCISENDMCPHGYVNTLAVTTQN</sequence>
<keyword evidence="3" id="KW-0472">Membrane</keyword>
<feature type="transmembrane region" description="Helical" evidence="3">
    <location>
        <begin position="94"/>
        <end position="117"/>
    </location>
</feature>
<dbReference type="OrthoDB" id="5964337at2759"/>
<accession>H3B9H0</accession>
<dbReference type="Proteomes" id="UP000008672">
    <property type="component" value="Unassembled WGS sequence"/>
</dbReference>
<keyword evidence="3" id="KW-1133">Transmembrane helix</keyword>
<dbReference type="FunCoup" id="H3B9H0">
    <property type="interactions" value="25"/>
</dbReference>
<reference evidence="4" key="2">
    <citation type="submission" date="2025-08" db="UniProtKB">
        <authorList>
            <consortium name="Ensembl"/>
        </authorList>
    </citation>
    <scope>IDENTIFICATION</scope>
</reference>
<dbReference type="PANTHER" id="PTHR47399">
    <property type="entry name" value="TRANSMEMBRANE PROTEIN 121B"/>
    <property type="match status" value="1"/>
</dbReference>
<dbReference type="HOGENOM" id="CLU_772840_0_0_1"/>
<dbReference type="Ensembl" id="ENSLACT00000018674.1">
    <property type="protein sequence ID" value="ENSLACP00000018541.1"/>
    <property type="gene ID" value="ENSLACG00000016323.1"/>
</dbReference>